<name>A0A9P9F4X2_9HYPO</name>
<accession>A0A9P9F4X2</accession>
<evidence type="ECO:0000313" key="3">
    <source>
        <dbReference type="Proteomes" id="UP000738349"/>
    </source>
</evidence>
<organism evidence="2 3">
    <name type="scientific">Dactylonectria macrodidyma</name>
    <dbReference type="NCBI Taxonomy" id="307937"/>
    <lineage>
        <taxon>Eukaryota</taxon>
        <taxon>Fungi</taxon>
        <taxon>Dikarya</taxon>
        <taxon>Ascomycota</taxon>
        <taxon>Pezizomycotina</taxon>
        <taxon>Sordariomycetes</taxon>
        <taxon>Hypocreomycetidae</taxon>
        <taxon>Hypocreales</taxon>
        <taxon>Nectriaceae</taxon>
        <taxon>Dactylonectria</taxon>
    </lineage>
</organism>
<reference evidence="2" key="1">
    <citation type="journal article" date="2021" name="Nat. Commun.">
        <title>Genetic determinants of endophytism in the Arabidopsis root mycobiome.</title>
        <authorList>
            <person name="Mesny F."/>
            <person name="Miyauchi S."/>
            <person name="Thiergart T."/>
            <person name="Pickel B."/>
            <person name="Atanasova L."/>
            <person name="Karlsson M."/>
            <person name="Huettel B."/>
            <person name="Barry K.W."/>
            <person name="Haridas S."/>
            <person name="Chen C."/>
            <person name="Bauer D."/>
            <person name="Andreopoulos W."/>
            <person name="Pangilinan J."/>
            <person name="LaButti K."/>
            <person name="Riley R."/>
            <person name="Lipzen A."/>
            <person name="Clum A."/>
            <person name="Drula E."/>
            <person name="Henrissat B."/>
            <person name="Kohler A."/>
            <person name="Grigoriev I.V."/>
            <person name="Martin F.M."/>
            <person name="Hacquard S."/>
        </authorList>
    </citation>
    <scope>NUCLEOTIDE SEQUENCE</scope>
    <source>
        <strain evidence="2">MPI-CAGE-AT-0147</strain>
    </source>
</reference>
<dbReference type="EMBL" id="JAGMUV010000006">
    <property type="protein sequence ID" value="KAH7152881.1"/>
    <property type="molecule type" value="Genomic_DNA"/>
</dbReference>
<protein>
    <recommendedName>
        <fullName evidence="1">2EXR domain-containing protein</fullName>
    </recommendedName>
</protein>
<comment type="caution">
    <text evidence="2">The sequence shown here is derived from an EMBL/GenBank/DDBJ whole genome shotgun (WGS) entry which is preliminary data.</text>
</comment>
<sequence>MDPNAVLSMPSAEHSFSRFSDLPSEIRIRIWHYALDNAARDRVLHVAIQYLYYVVNHSCRKKGLGFCSNHAYCPSYTSIGEASEPSICMADGYFSTSDQHPELEGAQSQPNLDTLSLACYESRQVVLSRYPRVLRVYRGKWNSDAQVRLVRFCPETDVLLITAVSDTGCVHPHATIGKEHNLYQVIEEYNKRYPRNANQFQSFREVIASATLVAFRHMGHRGEQFYGAGCDVSGELAFKYLLFFFKSLRHLFMWPDPAYWPEVLESTVRIDNIKDLVPKDNADKRFRWLQNDAGGVLWQHRKKSEAQNGQITTSQEHWVPMPKPIEHIGCYIPDAWLSDP</sequence>
<dbReference type="Pfam" id="PF20150">
    <property type="entry name" value="2EXR"/>
    <property type="match status" value="1"/>
</dbReference>
<dbReference type="InterPro" id="IPR045518">
    <property type="entry name" value="2EXR"/>
</dbReference>
<dbReference type="Proteomes" id="UP000738349">
    <property type="component" value="Unassembled WGS sequence"/>
</dbReference>
<feature type="domain" description="2EXR" evidence="1">
    <location>
        <begin position="16"/>
        <end position="159"/>
    </location>
</feature>
<evidence type="ECO:0000313" key="2">
    <source>
        <dbReference type="EMBL" id="KAH7152881.1"/>
    </source>
</evidence>
<keyword evidence="3" id="KW-1185">Reference proteome</keyword>
<gene>
    <name evidence="2" type="ORF">EDB81DRAFT_436262</name>
</gene>
<dbReference type="OrthoDB" id="5061036at2759"/>
<dbReference type="AlphaFoldDB" id="A0A9P9F4X2"/>
<evidence type="ECO:0000259" key="1">
    <source>
        <dbReference type="Pfam" id="PF20150"/>
    </source>
</evidence>
<proteinExistence type="predicted"/>